<feature type="region of interest" description="Disordered" evidence="1">
    <location>
        <begin position="29"/>
        <end position="50"/>
    </location>
</feature>
<keyword evidence="2" id="KW-0732">Signal</keyword>
<name>A0ABU1I9E8_9BURK</name>
<dbReference type="Proteomes" id="UP001267710">
    <property type="component" value="Unassembled WGS sequence"/>
</dbReference>
<feature type="chain" id="PRO_5047257886" description="Secreted protein" evidence="2">
    <location>
        <begin position="31"/>
        <end position="240"/>
    </location>
</feature>
<protein>
    <recommendedName>
        <fullName evidence="5">Secreted protein</fullName>
    </recommendedName>
</protein>
<feature type="region of interest" description="Disordered" evidence="1">
    <location>
        <begin position="126"/>
        <end position="145"/>
    </location>
</feature>
<evidence type="ECO:0000313" key="3">
    <source>
        <dbReference type="EMBL" id="MDR6213740.1"/>
    </source>
</evidence>
<evidence type="ECO:0000256" key="2">
    <source>
        <dbReference type="SAM" id="SignalP"/>
    </source>
</evidence>
<reference evidence="3 4" key="1">
    <citation type="submission" date="2023-08" db="EMBL/GenBank/DDBJ databases">
        <title>Functional and genomic diversity of the sorghum phyllosphere microbiome.</title>
        <authorList>
            <person name="Shade A."/>
        </authorList>
    </citation>
    <scope>NUCLEOTIDE SEQUENCE [LARGE SCALE GENOMIC DNA]</scope>
    <source>
        <strain evidence="3 4">SORGH_AS_0335</strain>
    </source>
</reference>
<proteinExistence type="predicted"/>
<evidence type="ECO:0000256" key="1">
    <source>
        <dbReference type="SAM" id="MobiDB-lite"/>
    </source>
</evidence>
<sequence>MSRDTSFLRRTARAALAATALAAVAVAAPAQPGPLPPPPPGAAVPPPPFAQPAALEQATASGRVQRWLPNPNGEADGLLLQDGTQIAFPPHLSDALTGWLRPGDPVEVSGWRRADTPVLRASVVRSQGRAVEDMPPAPGMRPPPPRQDALAPLRADGRVARVLVNSRGDAHGLLLDDGAVVRFPPHMAAAVAPLLRPGATVSARGWGTRNALGTSLEAAQLGATPDALQDMLRGPMARRP</sequence>
<dbReference type="RefSeq" id="WP_309827511.1">
    <property type="nucleotide sequence ID" value="NZ_JAVIZX010000001.1"/>
</dbReference>
<comment type="caution">
    <text evidence="3">The sequence shown here is derived from an EMBL/GenBank/DDBJ whole genome shotgun (WGS) entry which is preliminary data.</text>
</comment>
<feature type="compositionally biased region" description="Pro residues" evidence="1">
    <location>
        <begin position="135"/>
        <end position="145"/>
    </location>
</feature>
<feature type="signal peptide" evidence="2">
    <location>
        <begin position="1"/>
        <end position="30"/>
    </location>
</feature>
<evidence type="ECO:0008006" key="5">
    <source>
        <dbReference type="Google" id="ProtNLM"/>
    </source>
</evidence>
<organism evidence="3 4">
    <name type="scientific">Paracidovorax wautersii</name>
    <dbReference type="NCBI Taxonomy" id="1177982"/>
    <lineage>
        <taxon>Bacteria</taxon>
        <taxon>Pseudomonadati</taxon>
        <taxon>Pseudomonadota</taxon>
        <taxon>Betaproteobacteria</taxon>
        <taxon>Burkholderiales</taxon>
        <taxon>Comamonadaceae</taxon>
        <taxon>Paracidovorax</taxon>
    </lineage>
</organism>
<evidence type="ECO:0000313" key="4">
    <source>
        <dbReference type="Proteomes" id="UP001267710"/>
    </source>
</evidence>
<accession>A0ABU1I9E8</accession>
<feature type="compositionally biased region" description="Pro residues" evidence="1">
    <location>
        <begin position="31"/>
        <end position="50"/>
    </location>
</feature>
<dbReference type="EMBL" id="JAVIZX010000001">
    <property type="protein sequence ID" value="MDR6213740.1"/>
    <property type="molecule type" value="Genomic_DNA"/>
</dbReference>
<keyword evidence="4" id="KW-1185">Reference proteome</keyword>
<gene>
    <name evidence="3" type="ORF">QE399_001429</name>
</gene>